<dbReference type="GO" id="GO:0009380">
    <property type="term" value="C:excinuclease repair complex"/>
    <property type="evidence" value="ECO:0007669"/>
    <property type="project" value="TreeGrafter"/>
</dbReference>
<keyword evidence="6" id="KW-0234">DNA repair</keyword>
<dbReference type="PROSITE" id="PS50165">
    <property type="entry name" value="UVRC"/>
    <property type="match status" value="1"/>
</dbReference>
<dbReference type="Gene3D" id="3.40.1440.10">
    <property type="entry name" value="GIY-YIG endonuclease"/>
    <property type="match status" value="1"/>
</dbReference>
<dbReference type="PANTHER" id="PTHR30562">
    <property type="entry name" value="UVRC/OXIDOREDUCTASE"/>
    <property type="match status" value="1"/>
</dbReference>
<evidence type="ECO:0000256" key="8">
    <source>
        <dbReference type="ARBA" id="ARBA00040756"/>
    </source>
</evidence>
<dbReference type="InterPro" id="IPR047296">
    <property type="entry name" value="GIY-YIG_UvrC_Cho"/>
</dbReference>
<keyword evidence="14" id="KW-1185">Reference proteome</keyword>
<dbReference type="GO" id="GO:0006289">
    <property type="term" value="P:nucleotide-excision repair"/>
    <property type="evidence" value="ECO:0007669"/>
    <property type="project" value="InterPro"/>
</dbReference>
<keyword evidence="3" id="KW-0228">DNA excision</keyword>
<dbReference type="Gene3D" id="3.30.420.340">
    <property type="entry name" value="UvrC, RNAse H endonuclease domain"/>
    <property type="match status" value="1"/>
</dbReference>
<dbReference type="CDD" id="cd10434">
    <property type="entry name" value="GIY-YIG_UvrC_Cho"/>
    <property type="match status" value="1"/>
</dbReference>
<dbReference type="EMBL" id="FUXF01000012">
    <property type="protein sequence ID" value="SJZ52818.1"/>
    <property type="molecule type" value="Genomic_DNA"/>
</dbReference>
<proteinExistence type="predicted"/>
<accession>A0A1T4LE36</accession>
<dbReference type="PROSITE" id="PS50164">
    <property type="entry name" value="GIY_YIG"/>
    <property type="match status" value="1"/>
</dbReference>
<keyword evidence="7" id="KW-0742">SOS response</keyword>
<dbReference type="Proteomes" id="UP000190389">
    <property type="component" value="Unassembled WGS sequence"/>
</dbReference>
<dbReference type="Pfam" id="PF08459">
    <property type="entry name" value="UvrC_RNaseH_dom"/>
    <property type="match status" value="1"/>
</dbReference>
<evidence type="ECO:0000256" key="6">
    <source>
        <dbReference type="ARBA" id="ARBA00023204"/>
    </source>
</evidence>
<dbReference type="Gene3D" id="1.10.150.20">
    <property type="entry name" value="5' to 3' exonuclease, C-terminal subdomain"/>
    <property type="match status" value="1"/>
</dbReference>
<dbReference type="InterPro" id="IPR038476">
    <property type="entry name" value="UvrC_RNase_H_dom_sf"/>
</dbReference>
<evidence type="ECO:0000256" key="10">
    <source>
        <dbReference type="ARBA" id="ARBA00042732"/>
    </source>
</evidence>
<evidence type="ECO:0000256" key="2">
    <source>
        <dbReference type="ARBA" id="ARBA00022763"/>
    </source>
</evidence>
<dbReference type="SUPFAM" id="SSF82771">
    <property type="entry name" value="GIY-YIG endonuclease"/>
    <property type="match status" value="1"/>
</dbReference>
<dbReference type="GO" id="GO:0009381">
    <property type="term" value="F:excinuclease ABC activity"/>
    <property type="evidence" value="ECO:0007669"/>
    <property type="project" value="InterPro"/>
</dbReference>
<dbReference type="InterPro" id="IPR035901">
    <property type="entry name" value="GIY-YIG_endonuc_sf"/>
</dbReference>
<gene>
    <name evidence="13" type="ORF">SAMN02745154_00418</name>
</gene>
<dbReference type="InterPro" id="IPR010994">
    <property type="entry name" value="RuvA_2-like"/>
</dbReference>
<dbReference type="InterPro" id="IPR001162">
    <property type="entry name" value="UvrC_RNase_H_dom"/>
</dbReference>
<dbReference type="Pfam" id="PF01541">
    <property type="entry name" value="GIY-YIG"/>
    <property type="match status" value="1"/>
</dbReference>
<feature type="domain" description="UvrC family homology region profile" evidence="12">
    <location>
        <begin position="250"/>
        <end position="461"/>
    </location>
</feature>
<feature type="domain" description="GIY-YIG" evidence="11">
    <location>
        <begin position="18"/>
        <end position="96"/>
    </location>
</feature>
<keyword evidence="5" id="KW-0267">Excision nuclease</keyword>
<evidence type="ECO:0000256" key="3">
    <source>
        <dbReference type="ARBA" id="ARBA00022769"/>
    </source>
</evidence>
<dbReference type="InterPro" id="IPR000305">
    <property type="entry name" value="GIY-YIG_endonuc"/>
</dbReference>
<dbReference type="SMART" id="SM00465">
    <property type="entry name" value="GIYc"/>
    <property type="match status" value="1"/>
</dbReference>
<dbReference type="RefSeq" id="WP_078747141.1">
    <property type="nucleotide sequence ID" value="NZ_CP137850.1"/>
</dbReference>
<dbReference type="STRING" id="171291.SAMN02745154_00418"/>
<organism evidence="13 14">
    <name type="scientific">Mycoplasmopsis verecunda</name>
    <dbReference type="NCBI Taxonomy" id="171291"/>
    <lineage>
        <taxon>Bacteria</taxon>
        <taxon>Bacillati</taxon>
        <taxon>Mycoplasmatota</taxon>
        <taxon>Mycoplasmoidales</taxon>
        <taxon>Metamycoplasmataceae</taxon>
        <taxon>Mycoplasmopsis</taxon>
    </lineage>
</organism>
<dbReference type="Pfam" id="PF14520">
    <property type="entry name" value="HHH_5"/>
    <property type="match status" value="1"/>
</dbReference>
<dbReference type="SUPFAM" id="SSF47781">
    <property type="entry name" value="RuvA domain 2-like"/>
    <property type="match status" value="1"/>
</dbReference>
<evidence type="ECO:0000313" key="14">
    <source>
        <dbReference type="Proteomes" id="UP000190389"/>
    </source>
</evidence>
<reference evidence="14" key="1">
    <citation type="submission" date="2017-02" db="EMBL/GenBank/DDBJ databases">
        <authorList>
            <person name="Varghese N."/>
            <person name="Submissions S."/>
        </authorList>
    </citation>
    <scope>NUCLEOTIDE SEQUENCE [LARGE SCALE GENOMIC DNA]</scope>
    <source>
        <strain evidence="14">ATCC 27862</strain>
    </source>
</reference>
<evidence type="ECO:0000259" key="11">
    <source>
        <dbReference type="PROSITE" id="PS50164"/>
    </source>
</evidence>
<dbReference type="FunFam" id="3.40.1440.10:FF:000001">
    <property type="entry name" value="UvrABC system protein C"/>
    <property type="match status" value="1"/>
</dbReference>
<keyword evidence="2" id="KW-0227">DNA damage</keyword>
<evidence type="ECO:0000313" key="13">
    <source>
        <dbReference type="EMBL" id="SJZ52818.1"/>
    </source>
</evidence>
<evidence type="ECO:0000259" key="12">
    <source>
        <dbReference type="PROSITE" id="PS50165"/>
    </source>
</evidence>
<name>A0A1T4LE36_9BACT</name>
<dbReference type="Pfam" id="PF22920">
    <property type="entry name" value="UvrC_RNaseH"/>
    <property type="match status" value="1"/>
</dbReference>
<dbReference type="OrthoDB" id="9804933at2"/>
<dbReference type="GO" id="GO:0009432">
    <property type="term" value="P:SOS response"/>
    <property type="evidence" value="ECO:0007669"/>
    <property type="project" value="UniProtKB-KW"/>
</dbReference>
<protein>
    <recommendedName>
        <fullName evidence="8">Excinuclease cho</fullName>
    </recommendedName>
    <alternativeName>
        <fullName evidence="10">Endonuclease cho</fullName>
    </alternativeName>
    <alternativeName>
        <fullName evidence="9">UvrC homolog protein</fullName>
    </alternativeName>
</protein>
<evidence type="ECO:0000256" key="7">
    <source>
        <dbReference type="ARBA" id="ARBA00023236"/>
    </source>
</evidence>
<evidence type="ECO:0000256" key="5">
    <source>
        <dbReference type="ARBA" id="ARBA00022881"/>
    </source>
</evidence>
<dbReference type="AlphaFoldDB" id="A0A1T4LE36"/>
<evidence type="ECO:0000256" key="4">
    <source>
        <dbReference type="ARBA" id="ARBA00022801"/>
    </source>
</evidence>
<sequence>MNSANRDKIEEKIKNIPHKPGVYLWKNSANEVIYVGKAKDLRKRLSNYLNGSLNSYKTPKMLQEAIDFEVFITNTENDSFLLENNYIKQYSPKYNIKLQDDRHYPYLGIKIQKNGLLSIDKEYRIKNKTKDTYYYGPFSTNSNLEDLVDILQRNFTYQDGLVIKQSPYAESLKKYKKIIHILKFSDNDFINQLTVLRDKNSKLNNFELAQQYHNTIQTLQKIKQSQVVELETYKNIDVFSFKKINDDFTIQIVFYRYGIQVGSLHFFCDSLDLQIQDFIAEYLNNYYRRNIVPNNILLDEEYRDLNFEDAFINNIIIFPKSGILKEVITLANINNENNIKLNYNEWKYKHSNTQDAWDELESILNNGNPIKEIFIFDNSHSALKSSGGVACCWQNAKQIEYKSFSFNHEVEFAQMNKHSDVQLMYLTVFKFINEYSSNLDKNTIFIVDGAIAQINEAKYALKENEIDYIKVYGLVKNDKHKTSYLINDANEILEISPKVFTLLSLMQKNVDDFAKSAMHKRYKANSRKNSLLNIKGIGQQTESKLLNVFKNYADIKNATYEQLAQVIDKKKAKMIYDEYHK</sequence>
<dbReference type="PANTHER" id="PTHR30562:SF10">
    <property type="entry name" value="EXCINUCLEASE CHO"/>
    <property type="match status" value="1"/>
</dbReference>
<evidence type="ECO:0000256" key="9">
    <source>
        <dbReference type="ARBA" id="ARBA00042138"/>
    </source>
</evidence>
<keyword evidence="1" id="KW-0963">Cytoplasm</keyword>
<keyword evidence="4" id="KW-0378">Hydrolase</keyword>
<evidence type="ECO:0000256" key="1">
    <source>
        <dbReference type="ARBA" id="ARBA00022490"/>
    </source>
</evidence>
<dbReference type="InterPro" id="IPR050066">
    <property type="entry name" value="UvrABC_protein_C"/>
</dbReference>